<dbReference type="GO" id="GO:0005886">
    <property type="term" value="C:plasma membrane"/>
    <property type="evidence" value="ECO:0007669"/>
    <property type="project" value="UniProtKB-SubCell"/>
</dbReference>
<dbReference type="AlphaFoldDB" id="A0A2U1T2I5"/>
<dbReference type="Pfam" id="PF02104">
    <property type="entry name" value="SURF1"/>
    <property type="match status" value="1"/>
</dbReference>
<keyword evidence="1" id="KW-0812">Transmembrane</keyword>
<proteinExistence type="inferred from homology"/>
<reference evidence="3" key="1">
    <citation type="submission" date="2018-04" db="EMBL/GenBank/DDBJ databases">
        <authorList>
            <person name="Liu S."/>
            <person name="Wang Z."/>
            <person name="Li J."/>
        </authorList>
    </citation>
    <scope>NUCLEOTIDE SEQUENCE [LARGE SCALE GENOMIC DNA]</scope>
    <source>
        <strain evidence="3">S1194</strain>
    </source>
</reference>
<evidence type="ECO:0000256" key="1">
    <source>
        <dbReference type="RuleBase" id="RU363076"/>
    </source>
</evidence>
<accession>A0A2U1T2I5</accession>
<keyword evidence="1" id="KW-1003">Cell membrane</keyword>
<comment type="subcellular location">
    <subcellularLocation>
        <location evidence="1">Cell membrane</location>
        <topology evidence="1">Multi-pass membrane protein</topology>
    </subcellularLocation>
</comment>
<organism evidence="2 3">
    <name type="scientific">Homoserinimonas hongtaonis</name>
    <dbReference type="NCBI Taxonomy" id="2079791"/>
    <lineage>
        <taxon>Bacteria</taxon>
        <taxon>Bacillati</taxon>
        <taxon>Actinomycetota</taxon>
        <taxon>Actinomycetes</taxon>
        <taxon>Micrococcales</taxon>
        <taxon>Microbacteriaceae</taxon>
        <taxon>Homoserinimonas</taxon>
    </lineage>
</organism>
<dbReference type="InterPro" id="IPR002994">
    <property type="entry name" value="Surf1/Shy1"/>
</dbReference>
<evidence type="ECO:0000313" key="3">
    <source>
        <dbReference type="Proteomes" id="UP000244978"/>
    </source>
</evidence>
<sequence>MWAVARRPRWIAALALALGIAAAFAALGQWQLERSFASGDIVTRETEKAVPLDELARPGAPMQAAWDGQLVTVEGEFVADDFLVIGDRFHDGTPGYWVLGHLVTTEGVGLAAALGWAENESDAVRVSEELAAEAAQVDANRQLVALEGRYAQGEGPQDSDLEGGRLTTVSPPALVNIWSQFDEAGTFGGYLIVDEAVDGLESIDAPIPSGEVEINWLNIFYAVEWAVFAGFAVFLWWRLVKDAWELEVEEAAAAASGESAPSGGELN</sequence>
<keyword evidence="3" id="KW-1185">Reference proteome</keyword>
<dbReference type="OrthoDB" id="3266379at2"/>
<name>A0A2U1T2I5_9MICO</name>
<dbReference type="PROSITE" id="PS50895">
    <property type="entry name" value="SURF1"/>
    <property type="match status" value="1"/>
</dbReference>
<feature type="transmembrane region" description="Helical" evidence="1">
    <location>
        <begin position="216"/>
        <end position="237"/>
    </location>
</feature>
<dbReference type="KEGG" id="salc:C2138_01150"/>
<comment type="caution">
    <text evidence="2">The sequence shown here is derived from an EMBL/GenBank/DDBJ whole genome shotgun (WGS) entry which is preliminary data.</text>
</comment>
<dbReference type="EMBL" id="QEEX01000001">
    <property type="protein sequence ID" value="PWB98092.1"/>
    <property type="molecule type" value="Genomic_DNA"/>
</dbReference>
<comment type="caution">
    <text evidence="1">Lacks conserved residue(s) required for the propagation of feature annotation.</text>
</comment>
<evidence type="ECO:0000313" key="2">
    <source>
        <dbReference type="EMBL" id="PWB98092.1"/>
    </source>
</evidence>
<keyword evidence="1" id="KW-0472">Membrane</keyword>
<keyword evidence="1" id="KW-1133">Transmembrane helix</keyword>
<protein>
    <recommendedName>
        <fullName evidence="1">SURF1-like protein</fullName>
    </recommendedName>
</protein>
<dbReference type="RefSeq" id="WP_108514867.1">
    <property type="nucleotide sequence ID" value="NZ_CP026951.1"/>
</dbReference>
<dbReference type="Proteomes" id="UP000244978">
    <property type="component" value="Unassembled WGS sequence"/>
</dbReference>
<comment type="similarity">
    <text evidence="1">Belongs to the SURF1 family.</text>
</comment>
<gene>
    <name evidence="2" type="ORF">DF220_09835</name>
</gene>